<reference evidence="1 2" key="1">
    <citation type="submission" date="2015-08" db="EMBL/GenBank/DDBJ databases">
        <authorList>
            <person name="Babu N.S."/>
            <person name="Beckwith C.J."/>
            <person name="Beseler K.G."/>
            <person name="Brison A."/>
            <person name="Carone J.V."/>
            <person name="Caskin T.P."/>
            <person name="Diamond M."/>
            <person name="Durham M.E."/>
            <person name="Foxe J.M."/>
            <person name="Go M."/>
            <person name="Henderson B.A."/>
            <person name="Jones I.B."/>
            <person name="McGettigan J.A."/>
            <person name="Micheletti S.J."/>
            <person name="Nasrallah M.E."/>
            <person name="Ortiz D."/>
            <person name="Piller C.R."/>
            <person name="Privatt S.R."/>
            <person name="Schneider S.L."/>
            <person name="Sharp S."/>
            <person name="Smith T.C."/>
            <person name="Stanton J.D."/>
            <person name="Ullery H.E."/>
            <person name="Wilson R.J."/>
            <person name="Serrano M.G."/>
            <person name="Buck G."/>
            <person name="Lee V."/>
            <person name="Wang Y."/>
            <person name="Carvalho R."/>
            <person name="Voegtly L."/>
            <person name="Shi R."/>
            <person name="Duckworth R."/>
            <person name="Johnson A."/>
            <person name="Loviza R."/>
            <person name="Walstead R."/>
            <person name="Shah Z."/>
            <person name="Kiflezghi M."/>
            <person name="Wade K."/>
            <person name="Ball S.L."/>
            <person name="Bradley K.W."/>
            <person name="Asai D.J."/>
            <person name="Bowman C.A."/>
            <person name="Russell D.A."/>
            <person name="Pope W.H."/>
            <person name="Jacobs-Sera D."/>
            <person name="Hendrix R.W."/>
            <person name="Hatfull G.F."/>
        </authorList>
    </citation>
    <scope>NUCLEOTIDE SEQUENCE [LARGE SCALE GENOMIC DNA]</scope>
    <source>
        <strain evidence="1 2">DSM 27648</strain>
    </source>
</reference>
<accession>A0A0K1PKR1</accession>
<dbReference type="SUPFAM" id="SSF48452">
    <property type="entry name" value="TPR-like"/>
    <property type="match status" value="1"/>
</dbReference>
<evidence type="ECO:0000313" key="1">
    <source>
        <dbReference type="EMBL" id="AKU94123.1"/>
    </source>
</evidence>
<name>A0A0K1PKR1_9BACT</name>
<sequence>MTRERPSDRSLGAGAWWFEAHVPVACHPQGRLSFVTMIRPSQAVLHAVLQGVLLAAVAFSTAACGSGHGRFGTPVHSAERATVAGNEVSDDAFAGAVRDLLASEPGSKERALRLQGVVSRQMTRVSDRFKSKDRDRAVNSLSGAMALVHAGELTPEMLGPHGYTALRAASDEFARRGDEGRARASYEMLSRIAPPQERADIKGHLDAISTWTRDTGGGGVMQTAGALEAAAVTRHLLEPSKEARDDAAAKTLDFIDKALAVRAARRARNTQISREEGMEAVRALETGPTVLAALYLRNADAPGALKALETPSLREITRPELVKAVEAVIEKPDSDKWLDVARMLRPPPRQGRGEEEDFGRDSDLLRIASFAAAAEAYRLDSTSPEPAAFVSAMLIDFGMGEAAPAVVADAVKAQKDPRIVGLGLALTMQAMGMALEAEEADGVRRTFNAAQPILAAADAVKKVQPSPAKVYAMMGEIEIREGRLAEARKLLDAAVAREKTGATLLSLARLDYHDGQVKNALDRLREALASEDVAKDAALRGEILLLQSDITREQGDMGAARKPLADALKDLARARSATEGDDRARVERLIARALDRFGAGPSALKALERALEAAPRDKRQSAATIGQIVGRAFVKGDLAGARDGLVRGVAAELGREDIVYYALWVKLLERQMRVPSDGSADRVLLQAADDPRWIGKVAQFGAGKVNSADLVAAARTPTQKTEALFYSAMDRKISGDAKGADDALKQVLGSPGLDLMEVALAREILSGTRAQLGGPVPEVGLP</sequence>
<dbReference type="Proteomes" id="UP000064967">
    <property type="component" value="Chromosome"/>
</dbReference>
<dbReference type="InterPro" id="IPR011990">
    <property type="entry name" value="TPR-like_helical_dom_sf"/>
</dbReference>
<dbReference type="STRING" id="1391654.AKJ09_00787"/>
<gene>
    <name evidence="1" type="ORF">AKJ09_00787</name>
</gene>
<protein>
    <recommendedName>
        <fullName evidence="3">Tetratricopeptide repeat protein</fullName>
    </recommendedName>
</protein>
<dbReference type="KEGG" id="llu:AKJ09_00787"/>
<dbReference type="AlphaFoldDB" id="A0A0K1PKR1"/>
<evidence type="ECO:0008006" key="3">
    <source>
        <dbReference type="Google" id="ProtNLM"/>
    </source>
</evidence>
<dbReference type="Gene3D" id="1.25.40.10">
    <property type="entry name" value="Tetratricopeptide repeat domain"/>
    <property type="match status" value="1"/>
</dbReference>
<dbReference type="EMBL" id="CP012333">
    <property type="protein sequence ID" value="AKU94123.1"/>
    <property type="molecule type" value="Genomic_DNA"/>
</dbReference>
<organism evidence="1 2">
    <name type="scientific">Labilithrix luteola</name>
    <dbReference type="NCBI Taxonomy" id="1391654"/>
    <lineage>
        <taxon>Bacteria</taxon>
        <taxon>Pseudomonadati</taxon>
        <taxon>Myxococcota</taxon>
        <taxon>Polyangia</taxon>
        <taxon>Polyangiales</taxon>
        <taxon>Labilitrichaceae</taxon>
        <taxon>Labilithrix</taxon>
    </lineage>
</organism>
<proteinExistence type="predicted"/>
<keyword evidence="2" id="KW-1185">Reference proteome</keyword>
<evidence type="ECO:0000313" key="2">
    <source>
        <dbReference type="Proteomes" id="UP000064967"/>
    </source>
</evidence>